<evidence type="ECO:0000313" key="2">
    <source>
        <dbReference type="EMBL" id="MBD8124266.1"/>
    </source>
</evidence>
<organism evidence="2 3">
    <name type="scientific">Pseudomonas lutea</name>
    <dbReference type="NCBI Taxonomy" id="243924"/>
    <lineage>
        <taxon>Bacteria</taxon>
        <taxon>Pseudomonadati</taxon>
        <taxon>Pseudomonadota</taxon>
        <taxon>Gammaproteobacteria</taxon>
        <taxon>Pseudomonadales</taxon>
        <taxon>Pseudomonadaceae</taxon>
        <taxon>Pseudomonas</taxon>
    </lineage>
</organism>
<sequence length="83" mass="8638">MLANAVYQAMAMAVAVAVAMAMALTDRVRGQARSYSGFGSSPNSAFGTTSLAGLLANAVGQKRRCQAIQRLRQQAGSYGRSPV</sequence>
<evidence type="ECO:0000313" key="3">
    <source>
        <dbReference type="Proteomes" id="UP000625247"/>
    </source>
</evidence>
<proteinExistence type="predicted"/>
<feature type="transmembrane region" description="Helical" evidence="1">
    <location>
        <begin position="6"/>
        <end position="24"/>
    </location>
</feature>
<keyword evidence="1" id="KW-1133">Transmembrane helix</keyword>
<comment type="caution">
    <text evidence="2">The sequence shown here is derived from an EMBL/GenBank/DDBJ whole genome shotgun (WGS) entry which is preliminary data.</text>
</comment>
<keyword evidence="1" id="KW-0472">Membrane</keyword>
<dbReference type="Proteomes" id="UP000625247">
    <property type="component" value="Unassembled WGS sequence"/>
</dbReference>
<protein>
    <submittedName>
        <fullName evidence="2">Uncharacterized protein</fullName>
    </submittedName>
</protein>
<accession>A0ABR9AEW1</accession>
<name>A0ABR9AEW1_9PSED</name>
<dbReference type="RefSeq" id="WP_191945953.1">
    <property type="nucleotide sequence ID" value="NZ_JACYNP010000015.1"/>
</dbReference>
<keyword evidence="3" id="KW-1185">Reference proteome</keyword>
<reference evidence="2 3" key="1">
    <citation type="journal article" date="2020" name="FEMS Microbiol. Ecol.">
        <title>Temporal dynamics of bacterial communities during seed development and maturation.</title>
        <authorList>
            <person name="Chesneau G."/>
            <person name="Torres-Cortes G."/>
            <person name="Briand M."/>
            <person name="Darrasse A."/>
            <person name="Preveaux A."/>
            <person name="Marais C."/>
            <person name="Jacques M.A."/>
            <person name="Shade A."/>
            <person name="Barret M."/>
        </authorList>
    </citation>
    <scope>NUCLEOTIDE SEQUENCE [LARGE SCALE GENOMIC DNA]</scope>
    <source>
        <strain evidence="2 3">CFBP13723</strain>
    </source>
</reference>
<dbReference type="EMBL" id="JACYNP010000015">
    <property type="protein sequence ID" value="MBD8124266.1"/>
    <property type="molecule type" value="Genomic_DNA"/>
</dbReference>
<evidence type="ECO:0000256" key="1">
    <source>
        <dbReference type="SAM" id="Phobius"/>
    </source>
</evidence>
<keyword evidence="1" id="KW-0812">Transmembrane</keyword>
<gene>
    <name evidence="2" type="ORF">IFT62_23970</name>
</gene>